<organism evidence="15 16">
    <name type="scientific">Solimonas fluminis</name>
    <dbReference type="NCBI Taxonomy" id="2086571"/>
    <lineage>
        <taxon>Bacteria</taxon>
        <taxon>Pseudomonadati</taxon>
        <taxon>Pseudomonadota</taxon>
        <taxon>Gammaproteobacteria</taxon>
        <taxon>Nevskiales</taxon>
        <taxon>Nevskiaceae</taxon>
        <taxon>Solimonas</taxon>
    </lineage>
</organism>
<dbReference type="PANTHER" id="PTHR12563">
    <property type="entry name" value="GLYCEROL-3-PHOSPHATE ACYLTRANSFERASE"/>
    <property type="match status" value="1"/>
</dbReference>
<evidence type="ECO:0000313" key="15">
    <source>
        <dbReference type="EMBL" id="PPE74856.1"/>
    </source>
</evidence>
<evidence type="ECO:0000256" key="2">
    <source>
        <dbReference type="ARBA" id="ARBA00004765"/>
    </source>
</evidence>
<dbReference type="EC" id="2.3.1.15" evidence="5"/>
<evidence type="ECO:0000313" key="16">
    <source>
        <dbReference type="Proteomes" id="UP000238220"/>
    </source>
</evidence>
<evidence type="ECO:0000256" key="4">
    <source>
        <dbReference type="ARBA" id="ARBA00007937"/>
    </source>
</evidence>
<evidence type="ECO:0000256" key="3">
    <source>
        <dbReference type="ARBA" id="ARBA00005189"/>
    </source>
</evidence>
<keyword evidence="10" id="KW-0444">Lipid biosynthesis</keyword>
<comment type="caution">
    <text evidence="15">The sequence shown here is derived from an EMBL/GenBank/DDBJ whole genome shotgun (WGS) entry which is preliminary data.</text>
</comment>
<dbReference type="RefSeq" id="WP_104229083.1">
    <property type="nucleotide sequence ID" value="NZ_PSNW01000002.1"/>
</dbReference>
<evidence type="ECO:0000256" key="1">
    <source>
        <dbReference type="ARBA" id="ARBA00004413"/>
    </source>
</evidence>
<comment type="pathway">
    <text evidence="3">Lipid metabolism.</text>
</comment>
<keyword evidence="11" id="KW-1208">Phospholipid metabolism</keyword>
<dbReference type="SUPFAM" id="SSF69593">
    <property type="entry name" value="Glycerol-3-phosphate (1)-acyltransferase"/>
    <property type="match status" value="1"/>
</dbReference>
<dbReference type="InterPro" id="IPR045520">
    <property type="entry name" value="GPAT/DHAPAT_C"/>
</dbReference>
<dbReference type="PANTHER" id="PTHR12563:SF17">
    <property type="entry name" value="DIHYDROXYACETONE PHOSPHATE ACYLTRANSFERASE"/>
    <property type="match status" value="1"/>
</dbReference>
<dbReference type="PIRSF" id="PIRSF000437">
    <property type="entry name" value="GPAT_DHAPAT"/>
    <property type="match status" value="1"/>
</dbReference>
<dbReference type="InterPro" id="IPR022284">
    <property type="entry name" value="GPAT/DHAPAT"/>
</dbReference>
<comment type="catalytic activity">
    <reaction evidence="13">
        <text>sn-glycerol 3-phosphate + an acyl-CoA = a 1-acyl-sn-glycero-3-phosphate + CoA</text>
        <dbReference type="Rhea" id="RHEA:15325"/>
        <dbReference type="ChEBI" id="CHEBI:57287"/>
        <dbReference type="ChEBI" id="CHEBI:57597"/>
        <dbReference type="ChEBI" id="CHEBI:57970"/>
        <dbReference type="ChEBI" id="CHEBI:58342"/>
        <dbReference type="EC" id="2.3.1.15"/>
    </reaction>
</comment>
<keyword evidence="10" id="KW-0443">Lipid metabolism</keyword>
<dbReference type="CDD" id="cd07993">
    <property type="entry name" value="LPLAT_DHAPAT-like"/>
    <property type="match status" value="1"/>
</dbReference>
<proteinExistence type="inferred from homology"/>
<dbReference type="NCBIfam" id="TIGR03703">
    <property type="entry name" value="plsB"/>
    <property type="match status" value="1"/>
</dbReference>
<name>A0A2S5TIN7_9GAMM</name>
<dbReference type="EMBL" id="PSNW01000002">
    <property type="protein sequence ID" value="PPE74856.1"/>
    <property type="molecule type" value="Genomic_DNA"/>
</dbReference>
<dbReference type="OrthoDB" id="335193at2"/>
<keyword evidence="9" id="KW-0472">Membrane</keyword>
<accession>A0A2S5TIN7</accession>
<dbReference type="PIRSF" id="PIRSF500064">
    <property type="entry name" value="GPAT"/>
    <property type="match status" value="1"/>
</dbReference>
<protein>
    <recommendedName>
        <fullName evidence="6">Glycerol-3-phosphate acyltransferase</fullName>
        <ecNumber evidence="5">2.3.1.15</ecNumber>
    </recommendedName>
</protein>
<evidence type="ECO:0000256" key="8">
    <source>
        <dbReference type="ARBA" id="ARBA00022679"/>
    </source>
</evidence>
<evidence type="ECO:0000256" key="10">
    <source>
        <dbReference type="ARBA" id="ARBA00023209"/>
    </source>
</evidence>
<sequence>MRALLYKLMFLLAYWIFRPFNRYIHYTTTPAALRESLKLDPTRPVVYILATRSWADLFVLDRICKDLVLPRPNRTGSNFPTIEKAGVVYLPALLETRMRPTELTRLIETGIATQDFDAQLVPVSVFWGRDPGREKSWFELLFADSVQAGMVRKFFIMLANGRSVFANFGLPLAFREFVSREPDATRAIRKLTRTLHFHFLRARTAALGPTLLARHVVINGLLQKQNVLEAVEAATKGGSMTREKALAHARKCADEIAADYTNNVIVFLERFLGAILFKRVFSSIDVRGLERLREWAQQGYEIVYMPSHRSHADYLLVSYTLYHAGLVPPHIAAGVNLNFWPVGGLLRGAGAFYLRRSFAGDYIYSAVFRAYVDSLIQRGYAIEFFPEGGRSRTGRLLAPKTGMLSMVVEAGLKQRTRKVALVPVFIGYDKCWEVASYAKELKGAKKQKESAEGLLKAGKILGKSYGKAYISFGEPTVLQDHADKHLPGWRETFAADKDELPPQYKAFVGQLALQHMRDINANAVANPVGLAAVALLASPQRAVSEDEFVEQIGHLVWLLKGSPDAGNLYIPETAPKTIVELSAPIARILRVPHKWGDLHAITDNDAVALTYNRNNIQHLFAIPSMIANQFRTRMLLTEEAIVLGVRALYPFLRTEFFLRWQPEEVESVTRHWLEVMLQLGLLNRSGDRLQRPDVTSPAFSTLAMLGRVMGETLERYCITALLLAEERRTQQSLKRERFEEDCRLIAERMAILTGRDAPEFFDKALFRGYLNTLIEVGLVVETGDRSLAVDARIERMSERSLEMLSDETRQMLLQLLSRRKMAETATPEAKEPTPPNPV</sequence>
<dbReference type="GO" id="GO:0004366">
    <property type="term" value="F:glycerol-3-phosphate O-acyltransferase activity"/>
    <property type="evidence" value="ECO:0007669"/>
    <property type="project" value="UniProtKB-EC"/>
</dbReference>
<dbReference type="AlphaFoldDB" id="A0A2S5TIN7"/>
<dbReference type="Pfam" id="PF19277">
    <property type="entry name" value="GPAT_C"/>
    <property type="match status" value="1"/>
</dbReference>
<evidence type="ECO:0000256" key="13">
    <source>
        <dbReference type="ARBA" id="ARBA00048427"/>
    </source>
</evidence>
<dbReference type="InterPro" id="IPR041728">
    <property type="entry name" value="GPAT/DHAPAT_LPLAT"/>
</dbReference>
<comment type="pathway">
    <text evidence="2">Phospholipid metabolism; CDP-diacylglycerol biosynthesis; CDP-diacylglycerol from sn-glycerol 3-phosphate: step 1/3.</text>
</comment>
<reference evidence="15 16" key="1">
    <citation type="submission" date="2018-02" db="EMBL/GenBank/DDBJ databases">
        <title>Genome sequencing of Solimonas sp. HR-BB.</title>
        <authorList>
            <person name="Lee Y."/>
            <person name="Jeon C.O."/>
        </authorList>
    </citation>
    <scope>NUCLEOTIDE SEQUENCE [LARGE SCALE GENOMIC DNA]</scope>
    <source>
        <strain evidence="15 16">HR-BB</strain>
    </source>
</reference>
<dbReference type="NCBIfam" id="NF003441">
    <property type="entry name" value="PRK04974.1"/>
    <property type="match status" value="1"/>
</dbReference>
<dbReference type="GO" id="GO:0016024">
    <property type="term" value="P:CDP-diacylglycerol biosynthetic process"/>
    <property type="evidence" value="ECO:0007669"/>
    <property type="project" value="UniProtKB-UniPathway"/>
</dbReference>
<dbReference type="SMART" id="SM00563">
    <property type="entry name" value="PlsC"/>
    <property type="match status" value="1"/>
</dbReference>
<keyword evidence="12 15" id="KW-0012">Acyltransferase</keyword>
<evidence type="ECO:0000259" key="14">
    <source>
        <dbReference type="SMART" id="SM00563"/>
    </source>
</evidence>
<keyword evidence="16" id="KW-1185">Reference proteome</keyword>
<dbReference type="UniPathway" id="UPA00557">
    <property type="reaction ID" value="UER00612"/>
</dbReference>
<dbReference type="InterPro" id="IPR002123">
    <property type="entry name" value="Plipid/glycerol_acylTrfase"/>
</dbReference>
<dbReference type="Pfam" id="PF01553">
    <property type="entry name" value="Acyltransferase"/>
    <property type="match status" value="1"/>
</dbReference>
<evidence type="ECO:0000256" key="12">
    <source>
        <dbReference type="ARBA" id="ARBA00023315"/>
    </source>
</evidence>
<dbReference type="GO" id="GO:0006631">
    <property type="term" value="P:fatty acid metabolic process"/>
    <property type="evidence" value="ECO:0007669"/>
    <property type="project" value="TreeGrafter"/>
</dbReference>
<evidence type="ECO:0000256" key="6">
    <source>
        <dbReference type="ARBA" id="ARBA00013432"/>
    </source>
</evidence>
<evidence type="ECO:0000256" key="7">
    <source>
        <dbReference type="ARBA" id="ARBA00022475"/>
    </source>
</evidence>
<comment type="subcellular location">
    <subcellularLocation>
        <location evidence="1">Cell membrane</location>
        <topology evidence="1">Peripheral membrane protein</topology>
        <orientation evidence="1">Cytoplasmic side</orientation>
    </subcellularLocation>
</comment>
<dbReference type="InterPro" id="IPR028354">
    <property type="entry name" value="GPAT_PlsB"/>
</dbReference>
<evidence type="ECO:0000256" key="11">
    <source>
        <dbReference type="ARBA" id="ARBA00023264"/>
    </source>
</evidence>
<evidence type="ECO:0000256" key="5">
    <source>
        <dbReference type="ARBA" id="ARBA00013113"/>
    </source>
</evidence>
<keyword evidence="10" id="KW-0594">Phospholipid biosynthesis</keyword>
<feature type="domain" description="Phospholipid/glycerol acyltransferase" evidence="14">
    <location>
        <begin position="302"/>
        <end position="429"/>
    </location>
</feature>
<comment type="similarity">
    <text evidence="4">Belongs to the GPAT/DAPAT family.</text>
</comment>
<dbReference type="GO" id="GO:0005886">
    <property type="term" value="C:plasma membrane"/>
    <property type="evidence" value="ECO:0007669"/>
    <property type="project" value="UniProtKB-SubCell"/>
</dbReference>
<keyword evidence="8 15" id="KW-0808">Transferase</keyword>
<evidence type="ECO:0000256" key="9">
    <source>
        <dbReference type="ARBA" id="ARBA00023136"/>
    </source>
</evidence>
<keyword evidence="7" id="KW-1003">Cell membrane</keyword>
<dbReference type="Proteomes" id="UP000238220">
    <property type="component" value="Unassembled WGS sequence"/>
</dbReference>
<gene>
    <name evidence="15" type="ORF">C3942_04045</name>
</gene>